<dbReference type="InParanoid" id="A2FIV1"/>
<dbReference type="EMBL" id="DS113820">
    <property type="protein sequence ID" value="EAX95166.1"/>
    <property type="molecule type" value="Genomic_DNA"/>
</dbReference>
<name>A2FIV1_TRIV3</name>
<protein>
    <submittedName>
        <fullName evidence="3">Ankyrin repeat protein, putative</fullName>
    </submittedName>
</protein>
<gene>
    <name evidence="3" type="ORF">TVAG_078550</name>
</gene>
<reference evidence="3" key="1">
    <citation type="submission" date="2006-10" db="EMBL/GenBank/DDBJ databases">
        <authorList>
            <person name="Amadeo P."/>
            <person name="Zhao Q."/>
            <person name="Wortman J."/>
            <person name="Fraser-Liggett C."/>
            <person name="Carlton J."/>
        </authorList>
    </citation>
    <scope>NUCLEOTIDE SEQUENCE</scope>
    <source>
        <strain evidence="3">G3</strain>
    </source>
</reference>
<evidence type="ECO:0000313" key="3">
    <source>
        <dbReference type="EMBL" id="EAX95166.1"/>
    </source>
</evidence>
<dbReference type="SUPFAM" id="SSF48403">
    <property type="entry name" value="Ankyrin repeat"/>
    <property type="match status" value="1"/>
</dbReference>
<keyword evidence="1" id="KW-0677">Repeat</keyword>
<dbReference type="OrthoDB" id="1893551at2759"/>
<dbReference type="SMART" id="SM00248">
    <property type="entry name" value="ANK"/>
    <property type="match status" value="6"/>
</dbReference>
<evidence type="ECO:0000256" key="2">
    <source>
        <dbReference type="ARBA" id="ARBA00023043"/>
    </source>
</evidence>
<dbReference type="KEGG" id="tva:4752910"/>
<dbReference type="PANTHER" id="PTHR24198">
    <property type="entry name" value="ANKYRIN REPEAT AND PROTEIN KINASE DOMAIN-CONTAINING PROTEIN"/>
    <property type="match status" value="1"/>
</dbReference>
<keyword evidence="2" id="KW-0040">ANK repeat</keyword>
<evidence type="ECO:0000256" key="1">
    <source>
        <dbReference type="ARBA" id="ARBA00022737"/>
    </source>
</evidence>
<organism evidence="3 4">
    <name type="scientific">Trichomonas vaginalis (strain ATCC PRA-98 / G3)</name>
    <dbReference type="NCBI Taxonomy" id="412133"/>
    <lineage>
        <taxon>Eukaryota</taxon>
        <taxon>Metamonada</taxon>
        <taxon>Parabasalia</taxon>
        <taxon>Trichomonadida</taxon>
        <taxon>Trichomonadidae</taxon>
        <taxon>Trichomonas</taxon>
    </lineage>
</organism>
<dbReference type="AlphaFoldDB" id="A2FIV1"/>
<proteinExistence type="predicted"/>
<reference evidence="3" key="2">
    <citation type="journal article" date="2007" name="Science">
        <title>Draft genome sequence of the sexually transmitted pathogen Trichomonas vaginalis.</title>
        <authorList>
            <person name="Carlton J.M."/>
            <person name="Hirt R.P."/>
            <person name="Silva J.C."/>
            <person name="Delcher A.L."/>
            <person name="Schatz M."/>
            <person name="Zhao Q."/>
            <person name="Wortman J.R."/>
            <person name="Bidwell S.L."/>
            <person name="Alsmark U.C.M."/>
            <person name="Besteiro S."/>
            <person name="Sicheritz-Ponten T."/>
            <person name="Noel C.J."/>
            <person name="Dacks J.B."/>
            <person name="Foster P.G."/>
            <person name="Simillion C."/>
            <person name="Van de Peer Y."/>
            <person name="Miranda-Saavedra D."/>
            <person name="Barton G.J."/>
            <person name="Westrop G.D."/>
            <person name="Mueller S."/>
            <person name="Dessi D."/>
            <person name="Fiori P.L."/>
            <person name="Ren Q."/>
            <person name="Paulsen I."/>
            <person name="Zhang H."/>
            <person name="Bastida-Corcuera F.D."/>
            <person name="Simoes-Barbosa A."/>
            <person name="Brown M.T."/>
            <person name="Hayes R.D."/>
            <person name="Mukherjee M."/>
            <person name="Okumura C.Y."/>
            <person name="Schneider R."/>
            <person name="Smith A.J."/>
            <person name="Vanacova S."/>
            <person name="Villalvazo M."/>
            <person name="Haas B.J."/>
            <person name="Pertea M."/>
            <person name="Feldblyum T.V."/>
            <person name="Utterback T.R."/>
            <person name="Shu C.L."/>
            <person name="Osoegawa K."/>
            <person name="de Jong P.J."/>
            <person name="Hrdy I."/>
            <person name="Horvathova L."/>
            <person name="Zubacova Z."/>
            <person name="Dolezal P."/>
            <person name="Malik S.B."/>
            <person name="Logsdon J.M. Jr."/>
            <person name="Henze K."/>
            <person name="Gupta A."/>
            <person name="Wang C.C."/>
            <person name="Dunne R.L."/>
            <person name="Upcroft J.A."/>
            <person name="Upcroft P."/>
            <person name="White O."/>
            <person name="Salzberg S.L."/>
            <person name="Tang P."/>
            <person name="Chiu C.-H."/>
            <person name="Lee Y.-S."/>
            <person name="Embley T.M."/>
            <person name="Coombs G.H."/>
            <person name="Mottram J.C."/>
            <person name="Tachezy J."/>
            <person name="Fraser-Liggett C.M."/>
            <person name="Johnson P.J."/>
        </authorList>
    </citation>
    <scope>NUCLEOTIDE SEQUENCE [LARGE SCALE GENOMIC DNA]</scope>
    <source>
        <strain evidence="3">G3</strain>
    </source>
</reference>
<dbReference type="VEuPathDB" id="TrichDB:TVAG_078550"/>
<keyword evidence="4" id="KW-1185">Reference proteome</keyword>
<dbReference type="VEuPathDB" id="TrichDB:TVAGG3_0462330"/>
<dbReference type="Proteomes" id="UP000001542">
    <property type="component" value="Unassembled WGS sequence"/>
</dbReference>
<dbReference type="STRING" id="5722.A2FIV1"/>
<dbReference type="Pfam" id="PF12796">
    <property type="entry name" value="Ank_2"/>
    <property type="match status" value="1"/>
</dbReference>
<dbReference type="PANTHER" id="PTHR24198:SF165">
    <property type="entry name" value="ANKYRIN REPEAT-CONTAINING PROTEIN-RELATED"/>
    <property type="match status" value="1"/>
</dbReference>
<dbReference type="Gene3D" id="1.25.40.20">
    <property type="entry name" value="Ankyrin repeat-containing domain"/>
    <property type="match status" value="1"/>
</dbReference>
<dbReference type="InterPro" id="IPR036770">
    <property type="entry name" value="Ankyrin_rpt-contain_sf"/>
</dbReference>
<dbReference type="RefSeq" id="XP_001308096.1">
    <property type="nucleotide sequence ID" value="XM_001308095.1"/>
</dbReference>
<evidence type="ECO:0000313" key="4">
    <source>
        <dbReference type="Proteomes" id="UP000001542"/>
    </source>
</evidence>
<dbReference type="SMR" id="A2FIV1"/>
<sequence length="373" mass="42961">MIKIDFEYQAKQINNWYDNETFLNHRSLAELCQIFDYCFFSTNQFMETFSFLRKKYKISELLLLSQHAKINYFENSDSAFEILEFLSIILNNRIISDAAKFLQRQKSQTNQNLILNYQKKPENLDLFYGILLKAANEKDFESIRLMSELGFFKLEGKNGKNLIQYTIENQNIDALKYICSCPNVNINEIYIDKFTAIQYACFIDKFDVVKLLCNLPTIDINMKYANGMTILHFATENENIDILGSICSAPNIDLNLQDDYGRTALHYSIENQNVKASIYLSNFSNIDINAKDNYGRTALHYSIDHDCSKIFKSILYNPNIDINIVDHSKMAPIHLAALHNNEKFIKILCASPNIIVNSKDSGGENTSSLCSSE</sequence>
<dbReference type="InterPro" id="IPR002110">
    <property type="entry name" value="Ankyrin_rpt"/>
</dbReference>
<dbReference type="eggNOG" id="KOG0504">
    <property type="taxonomic scope" value="Eukaryota"/>
</dbReference>
<accession>A2FIV1</accession>